<feature type="transmembrane region" description="Helical" evidence="1">
    <location>
        <begin position="65"/>
        <end position="83"/>
    </location>
</feature>
<keyword evidence="3" id="KW-1185">Reference proteome</keyword>
<dbReference type="EMBL" id="CP024785">
    <property type="protein sequence ID" value="AUB39973.1"/>
    <property type="molecule type" value="Genomic_DNA"/>
</dbReference>
<proteinExistence type="predicted"/>
<sequence length="161" mass="18141">MKTAEKLAAAWLLTMGFMFVTLSAAEVFNKTTMEESITLPLAWDGSIEFSTTNTPVIDNTAVERLIFGIPTLTLGTWLALGLYRQSRQEKKALNQQVSDRLQSIFYKMLQENHGRITVLGFAMQSQLPAAHARQYLDEKAKDFNANFKVNEEGAVSYHFDV</sequence>
<dbReference type="KEGG" id="nfl:COO91_05969"/>
<dbReference type="RefSeq" id="WP_100900831.1">
    <property type="nucleotide sequence ID" value="NZ_CAWNNC010000001.1"/>
</dbReference>
<dbReference type="Proteomes" id="UP000232003">
    <property type="component" value="Chromosome"/>
</dbReference>
<dbReference type="OrthoDB" id="574450at2"/>
<evidence type="ECO:0000313" key="3">
    <source>
        <dbReference type="Proteomes" id="UP000232003"/>
    </source>
</evidence>
<keyword evidence="1" id="KW-0472">Membrane</keyword>
<evidence type="ECO:0000313" key="2">
    <source>
        <dbReference type="EMBL" id="AUB39973.1"/>
    </source>
</evidence>
<dbReference type="AlphaFoldDB" id="A0A2K8SXA0"/>
<reference evidence="2 3" key="1">
    <citation type="submission" date="2017-11" db="EMBL/GenBank/DDBJ databases">
        <title>Complete genome of a free-living desiccation-tolerant cyanobacterium and its photosynthetic adaptation to extreme terrestrial habitat.</title>
        <authorList>
            <person name="Shang J."/>
        </authorList>
    </citation>
    <scope>NUCLEOTIDE SEQUENCE [LARGE SCALE GENOMIC DNA]</scope>
    <source>
        <strain evidence="2 3">CCNUN1</strain>
    </source>
</reference>
<name>A0A2K8SXA0_9NOSO</name>
<gene>
    <name evidence="2" type="ORF">COO91_05969</name>
</gene>
<accession>A0A2K8SXA0</accession>
<evidence type="ECO:0000256" key="1">
    <source>
        <dbReference type="SAM" id="Phobius"/>
    </source>
</evidence>
<protein>
    <submittedName>
        <fullName evidence="2">Tfp pilus assembly protein FimV</fullName>
    </submittedName>
</protein>
<keyword evidence="1" id="KW-1133">Transmembrane helix</keyword>
<organism evidence="2 3">
    <name type="scientific">Nostoc flagelliforme CCNUN1</name>
    <dbReference type="NCBI Taxonomy" id="2038116"/>
    <lineage>
        <taxon>Bacteria</taxon>
        <taxon>Bacillati</taxon>
        <taxon>Cyanobacteriota</taxon>
        <taxon>Cyanophyceae</taxon>
        <taxon>Nostocales</taxon>
        <taxon>Nostocaceae</taxon>
        <taxon>Nostoc</taxon>
    </lineage>
</organism>
<keyword evidence="1" id="KW-0812">Transmembrane</keyword>